<evidence type="ECO:0000259" key="8">
    <source>
        <dbReference type="Pfam" id="PF01120"/>
    </source>
</evidence>
<dbReference type="Proteomes" id="UP000008461">
    <property type="component" value="Chromosome"/>
</dbReference>
<keyword evidence="5 10" id="KW-0378">Hydrolase</keyword>
<name>F4L1C8_HALH1</name>
<dbReference type="InterPro" id="IPR016286">
    <property type="entry name" value="FUC_metazoa-typ"/>
</dbReference>
<dbReference type="PRINTS" id="PR00741">
    <property type="entry name" value="GLHYDRLASE29"/>
</dbReference>
<dbReference type="STRING" id="760192.Halhy_6002"/>
<dbReference type="KEGG" id="hhy:Halhy_6002"/>
<dbReference type="HOGENOM" id="CLU_002934_0_3_10"/>
<reference key="2">
    <citation type="submission" date="2011-04" db="EMBL/GenBank/DDBJ databases">
        <title>Complete sequence of chromosome of Haliscomenobacter hydrossis DSM 1100.</title>
        <authorList>
            <consortium name="US DOE Joint Genome Institute (JGI-PGF)"/>
            <person name="Lucas S."/>
            <person name="Han J."/>
            <person name="Lapidus A."/>
            <person name="Bruce D."/>
            <person name="Goodwin L."/>
            <person name="Pitluck S."/>
            <person name="Peters L."/>
            <person name="Kyrpides N."/>
            <person name="Mavromatis K."/>
            <person name="Ivanova N."/>
            <person name="Ovchinnikova G."/>
            <person name="Pagani I."/>
            <person name="Daligault H."/>
            <person name="Detter J.C."/>
            <person name="Han C."/>
            <person name="Land M."/>
            <person name="Hauser L."/>
            <person name="Markowitz V."/>
            <person name="Cheng J.-F."/>
            <person name="Hugenholtz P."/>
            <person name="Woyke T."/>
            <person name="Wu D."/>
            <person name="Verbarg S."/>
            <person name="Frueling A."/>
            <person name="Brambilla E."/>
            <person name="Klenk H.-P."/>
            <person name="Eisen J.A."/>
        </authorList>
    </citation>
    <scope>NUCLEOTIDE SEQUENCE</scope>
    <source>
        <strain>DSM 1100</strain>
    </source>
</reference>
<keyword evidence="11" id="KW-1185">Reference proteome</keyword>
<dbReference type="GO" id="GO:0005764">
    <property type="term" value="C:lysosome"/>
    <property type="evidence" value="ECO:0007669"/>
    <property type="project" value="TreeGrafter"/>
</dbReference>
<reference evidence="10 11" key="1">
    <citation type="journal article" date="2011" name="Stand. Genomic Sci.">
        <title>Complete genome sequence of Haliscomenobacter hydrossis type strain (O).</title>
        <authorList>
            <consortium name="US DOE Joint Genome Institute (JGI-PGF)"/>
            <person name="Daligault H."/>
            <person name="Lapidus A."/>
            <person name="Zeytun A."/>
            <person name="Nolan M."/>
            <person name="Lucas S."/>
            <person name="Del Rio T.G."/>
            <person name="Tice H."/>
            <person name="Cheng J.F."/>
            <person name="Tapia R."/>
            <person name="Han C."/>
            <person name="Goodwin L."/>
            <person name="Pitluck S."/>
            <person name="Liolios K."/>
            <person name="Pagani I."/>
            <person name="Ivanova N."/>
            <person name="Huntemann M."/>
            <person name="Mavromatis K."/>
            <person name="Mikhailova N."/>
            <person name="Pati A."/>
            <person name="Chen A."/>
            <person name="Palaniappan K."/>
            <person name="Land M."/>
            <person name="Hauser L."/>
            <person name="Brambilla E.M."/>
            <person name="Rohde M."/>
            <person name="Verbarg S."/>
            <person name="Goker M."/>
            <person name="Bristow J."/>
            <person name="Eisen J.A."/>
            <person name="Markowitz V."/>
            <person name="Hugenholtz P."/>
            <person name="Kyrpides N.C."/>
            <person name="Klenk H.P."/>
            <person name="Woyke T."/>
        </authorList>
    </citation>
    <scope>NUCLEOTIDE SEQUENCE [LARGE SCALE GENOMIC DNA]</scope>
    <source>
        <strain evidence="11">ATCC 27775 / DSM 1100 / LMG 10767 / O</strain>
    </source>
</reference>
<dbReference type="PANTHER" id="PTHR10030">
    <property type="entry name" value="ALPHA-L-FUCOSIDASE"/>
    <property type="match status" value="1"/>
</dbReference>
<dbReference type="Pfam" id="PF01120">
    <property type="entry name" value="Alpha_L_fucos"/>
    <property type="match status" value="1"/>
</dbReference>
<evidence type="ECO:0000256" key="7">
    <source>
        <dbReference type="PIRSR" id="PIRSR001092-1"/>
    </source>
</evidence>
<dbReference type="EC" id="3.2.1.51" evidence="3"/>
<gene>
    <name evidence="10" type="ordered locus">Halhy_6002</name>
</gene>
<dbReference type="InterPro" id="IPR031919">
    <property type="entry name" value="Fucosidase_C"/>
</dbReference>
<dbReference type="GO" id="GO:0004560">
    <property type="term" value="F:alpha-L-fucosidase activity"/>
    <property type="evidence" value="ECO:0007669"/>
    <property type="project" value="InterPro"/>
</dbReference>
<evidence type="ECO:0000256" key="6">
    <source>
        <dbReference type="ARBA" id="ARBA00023295"/>
    </source>
</evidence>
<feature type="domain" description="Glycoside hydrolase family 29 N-terminal" evidence="8">
    <location>
        <begin position="53"/>
        <end position="415"/>
    </location>
</feature>
<dbReference type="Pfam" id="PF16757">
    <property type="entry name" value="Fucosidase_C"/>
    <property type="match status" value="1"/>
</dbReference>
<dbReference type="InterPro" id="IPR013780">
    <property type="entry name" value="Glyco_hydro_b"/>
</dbReference>
<evidence type="ECO:0000256" key="2">
    <source>
        <dbReference type="ARBA" id="ARBA00007951"/>
    </source>
</evidence>
<dbReference type="eggNOG" id="COG3669">
    <property type="taxonomic scope" value="Bacteria"/>
</dbReference>
<dbReference type="Gene3D" id="3.20.20.80">
    <property type="entry name" value="Glycosidases"/>
    <property type="match status" value="1"/>
</dbReference>
<keyword evidence="4" id="KW-0732">Signal</keyword>
<proteinExistence type="inferred from homology"/>
<feature type="domain" description="Alpha-L-fucosidase C-terminal" evidence="9">
    <location>
        <begin position="431"/>
        <end position="510"/>
    </location>
</feature>
<accession>F4L1C8</accession>
<sequence>MNEPMARTWCIFFYVKRKRGGFVFILTRNINQHTIMRHLLTFCLGILLFPTLFAQQHAEQDHSKYVVPTDPQVQQKLQQWQNVKFGLLMHWGTYSQWGIVESWSLCPEDEGWCERRGPYANDWYGYKKAYENLQNSFNPLDFNPDKWAKAAKAAGMKYVVFTTKHHDGFCMFDTKQTDYNVMKSPFGKNPKGNIALEVFKSFRAEDFMIGAYFSKPDWHTPDYWWPYFPPKDRNSSYPPKKYPEKWEKFKAFTYAQIQELMRDYGKMDILWLDGGWVRPFSTIDTAISWQKTIPFDQDIDMPKIAAMARSYQPGLLVVDRTVTGPYENYVTPEQQIPGHYMPIPWETCLTMGDSWSYIPKENFKPARKLIHILADVVSKNGNLLLNIAPSPQGDFHAEAYDRLQEIGKWMDTNSEAIYNTTGDNSIGTQGKLVFTHKPDAVYAIYRAEEGENLPAKIQIKNLQLDKKAKISLLGSKDPLKWSNENGVISITIPEKTAKIVPNSYAWVFKIVKNS</sequence>
<dbReference type="AlphaFoldDB" id="F4L1C8"/>
<evidence type="ECO:0000256" key="3">
    <source>
        <dbReference type="ARBA" id="ARBA00012662"/>
    </source>
</evidence>
<evidence type="ECO:0000313" key="10">
    <source>
        <dbReference type="EMBL" id="AEE53825.1"/>
    </source>
</evidence>
<organism evidence="10 11">
    <name type="scientific">Haliscomenobacter hydrossis (strain ATCC 27775 / DSM 1100 / LMG 10767 / O)</name>
    <dbReference type="NCBI Taxonomy" id="760192"/>
    <lineage>
        <taxon>Bacteria</taxon>
        <taxon>Pseudomonadati</taxon>
        <taxon>Bacteroidota</taxon>
        <taxon>Saprospiria</taxon>
        <taxon>Saprospirales</taxon>
        <taxon>Haliscomenobacteraceae</taxon>
        <taxon>Haliscomenobacter</taxon>
    </lineage>
</organism>
<dbReference type="InterPro" id="IPR057739">
    <property type="entry name" value="Glyco_hydro_29_N"/>
</dbReference>
<comment type="similarity">
    <text evidence="2">Belongs to the glycosyl hydrolase 29 family.</text>
</comment>
<feature type="site" description="May be important for catalysis" evidence="7">
    <location>
        <position position="348"/>
    </location>
</feature>
<dbReference type="EMBL" id="CP002691">
    <property type="protein sequence ID" value="AEE53825.1"/>
    <property type="molecule type" value="Genomic_DNA"/>
</dbReference>
<dbReference type="GO" id="GO:0006004">
    <property type="term" value="P:fucose metabolic process"/>
    <property type="evidence" value="ECO:0007669"/>
    <property type="project" value="InterPro"/>
</dbReference>
<evidence type="ECO:0000313" key="11">
    <source>
        <dbReference type="Proteomes" id="UP000008461"/>
    </source>
</evidence>
<dbReference type="Gene3D" id="2.60.40.1180">
    <property type="entry name" value="Golgi alpha-mannosidase II"/>
    <property type="match status" value="1"/>
</dbReference>
<protein>
    <recommendedName>
        <fullName evidence="3">alpha-L-fucosidase</fullName>
        <ecNumber evidence="3">3.2.1.51</ecNumber>
    </recommendedName>
</protein>
<evidence type="ECO:0000256" key="4">
    <source>
        <dbReference type="ARBA" id="ARBA00022729"/>
    </source>
</evidence>
<dbReference type="GO" id="GO:0016139">
    <property type="term" value="P:glycoside catabolic process"/>
    <property type="evidence" value="ECO:0007669"/>
    <property type="project" value="TreeGrafter"/>
</dbReference>
<evidence type="ECO:0000259" key="9">
    <source>
        <dbReference type="Pfam" id="PF16757"/>
    </source>
</evidence>
<dbReference type="SUPFAM" id="SSF51445">
    <property type="entry name" value="(Trans)glycosidases"/>
    <property type="match status" value="1"/>
</dbReference>
<evidence type="ECO:0000256" key="1">
    <source>
        <dbReference type="ARBA" id="ARBA00004071"/>
    </source>
</evidence>
<dbReference type="SMART" id="SM00812">
    <property type="entry name" value="Alpha_L_fucos"/>
    <property type="match status" value="1"/>
</dbReference>
<dbReference type="InterPro" id="IPR017853">
    <property type="entry name" value="GH"/>
</dbReference>
<keyword evidence="6" id="KW-0326">Glycosidase</keyword>
<dbReference type="InterPro" id="IPR000933">
    <property type="entry name" value="Glyco_hydro_29"/>
</dbReference>
<evidence type="ECO:0000256" key="5">
    <source>
        <dbReference type="ARBA" id="ARBA00022801"/>
    </source>
</evidence>
<comment type="function">
    <text evidence="1">Alpha-L-fucosidase is responsible for hydrolyzing the alpha-1,6-linked fucose joined to the reducing-end N-acetylglucosamine of the carbohydrate moieties of glycoproteins.</text>
</comment>
<dbReference type="PIRSF" id="PIRSF001092">
    <property type="entry name" value="Alpha-L-fucosidase"/>
    <property type="match status" value="1"/>
</dbReference>
<dbReference type="PANTHER" id="PTHR10030:SF37">
    <property type="entry name" value="ALPHA-L-FUCOSIDASE-RELATED"/>
    <property type="match status" value="1"/>
</dbReference>